<feature type="compositionally biased region" description="Pro residues" evidence="1">
    <location>
        <begin position="23"/>
        <end position="35"/>
    </location>
</feature>
<dbReference type="Proteomes" id="UP001139311">
    <property type="component" value="Unassembled WGS sequence"/>
</dbReference>
<organism evidence="3 4">
    <name type="scientific">Roseicella aerolata</name>
    <dbReference type="NCBI Taxonomy" id="2883479"/>
    <lineage>
        <taxon>Bacteria</taxon>
        <taxon>Pseudomonadati</taxon>
        <taxon>Pseudomonadota</taxon>
        <taxon>Alphaproteobacteria</taxon>
        <taxon>Acetobacterales</taxon>
        <taxon>Roseomonadaceae</taxon>
        <taxon>Roseicella</taxon>
    </lineage>
</organism>
<reference evidence="3" key="1">
    <citation type="submission" date="2021-10" db="EMBL/GenBank/DDBJ databases">
        <title>Roseicella aerolatum sp. nov., isolated from aerosols of e-waste dismantling site.</title>
        <authorList>
            <person name="Qin T."/>
        </authorList>
    </citation>
    <scope>NUCLEOTIDE SEQUENCE</scope>
    <source>
        <strain evidence="3">GB24</strain>
    </source>
</reference>
<keyword evidence="4" id="KW-1185">Reference proteome</keyword>
<sequence>MRWLWGAALAIGLTGGIALAQQKPPPLDPPRPAAPGGPSDAAPGFDKFGEPIPPARPPSSAAPGAQPPGAAPPPLAAAPADALPALARFRALLGSNTTLAYRAAEPIDPATGSVRLLGARLTREGARAEIEELTLDGLAEDRIGAASAREVVLTGSDGLVTRIARLELRGLAAPGGGAPDALALDSLRLESVVGLGDPQMAIGEATLEEYGQGRPGRLTITGLDLLSPQAGLLDRLRVGRITLRGLDLAAAVAAMAAQEAPPRAAGGYALEVEEVAATLADQPVASLGALRIQGDPPAGGIEAGRVALRELRLEPFPGLAEWLRRFGYAALSADLTAESRYDRAAGRLEIGLLSLAGREMGVLGLSITLDGVTPEAAEGAEWEQLALVGFALRYLDQSLYGRAVRDQAQRLRLPEARVREQWASQAAAALSAGPGGGSARGPAGALAPVLGAVQRFLRGEAREVEITARPPRPVPLGDVPAALMGGPAETQRVLGLGGTAR</sequence>
<proteinExistence type="predicted"/>
<dbReference type="AlphaFoldDB" id="A0A9X1L734"/>
<evidence type="ECO:0000256" key="1">
    <source>
        <dbReference type="SAM" id="MobiDB-lite"/>
    </source>
</evidence>
<dbReference type="EMBL" id="JAJAQI010000008">
    <property type="protein sequence ID" value="MCB4821501.1"/>
    <property type="molecule type" value="Genomic_DNA"/>
</dbReference>
<gene>
    <name evidence="3" type="ORF">LHA35_07125</name>
</gene>
<protein>
    <recommendedName>
        <fullName evidence="5">AsmA-like C-terminal domain-containing protein</fullName>
    </recommendedName>
</protein>
<feature type="chain" id="PRO_5040925066" description="AsmA-like C-terminal domain-containing protein" evidence="2">
    <location>
        <begin position="21"/>
        <end position="501"/>
    </location>
</feature>
<evidence type="ECO:0008006" key="5">
    <source>
        <dbReference type="Google" id="ProtNLM"/>
    </source>
</evidence>
<feature type="signal peptide" evidence="2">
    <location>
        <begin position="1"/>
        <end position="20"/>
    </location>
</feature>
<name>A0A9X1L734_9PROT</name>
<keyword evidence="2" id="KW-0732">Signal</keyword>
<accession>A0A9X1L734</accession>
<feature type="region of interest" description="Disordered" evidence="1">
    <location>
        <begin position="19"/>
        <end position="76"/>
    </location>
</feature>
<evidence type="ECO:0000313" key="3">
    <source>
        <dbReference type="EMBL" id="MCB4821501.1"/>
    </source>
</evidence>
<evidence type="ECO:0000313" key="4">
    <source>
        <dbReference type="Proteomes" id="UP001139311"/>
    </source>
</evidence>
<comment type="caution">
    <text evidence="3">The sequence shown here is derived from an EMBL/GenBank/DDBJ whole genome shotgun (WGS) entry which is preliminary data.</text>
</comment>
<evidence type="ECO:0000256" key="2">
    <source>
        <dbReference type="SAM" id="SignalP"/>
    </source>
</evidence>
<dbReference type="RefSeq" id="WP_226606315.1">
    <property type="nucleotide sequence ID" value="NZ_JAJAQI010000008.1"/>
</dbReference>
<feature type="compositionally biased region" description="Pro residues" evidence="1">
    <location>
        <begin position="65"/>
        <end position="76"/>
    </location>
</feature>